<dbReference type="CDD" id="cd04301">
    <property type="entry name" value="NAT_SF"/>
    <property type="match status" value="1"/>
</dbReference>
<dbReference type="RefSeq" id="WP_134380761.1">
    <property type="nucleotide sequence ID" value="NZ_SORX01000003.1"/>
</dbReference>
<organism evidence="4 5">
    <name type="scientific">Jeotgalibacillus salarius</name>
    <dbReference type="NCBI Taxonomy" id="546023"/>
    <lineage>
        <taxon>Bacteria</taxon>
        <taxon>Bacillati</taxon>
        <taxon>Bacillota</taxon>
        <taxon>Bacilli</taxon>
        <taxon>Bacillales</taxon>
        <taxon>Caryophanaceae</taxon>
        <taxon>Jeotgalibacillus</taxon>
    </lineage>
</organism>
<evidence type="ECO:0000313" key="5">
    <source>
        <dbReference type="Proteomes" id="UP000297776"/>
    </source>
</evidence>
<dbReference type="InterPro" id="IPR000182">
    <property type="entry name" value="GNAT_dom"/>
</dbReference>
<gene>
    <name evidence="4" type="ORF">E2626_05825</name>
</gene>
<proteinExistence type="predicted"/>
<keyword evidence="2" id="KW-0012">Acyltransferase</keyword>
<dbReference type="AlphaFoldDB" id="A0A4Y8LI95"/>
<protein>
    <submittedName>
        <fullName evidence="4">N-acetyltransferase family protein</fullName>
    </submittedName>
</protein>
<sequence>MTVIRKAKEADIKAMNDIYNQAVLETVATFDLNPHTIEQRTDWFSRYQDRYPLFTAEIDGQVAGYGSLSPFRDKEAYKDTVELSIYLSPGFQGAGLGKKMMNVLIEDAKKRGFHTIISGITGGNEISVRLHERFGFEFVGNFKEVGFKFGEWQDVHFYQLVLTRS</sequence>
<evidence type="ECO:0000313" key="4">
    <source>
        <dbReference type="EMBL" id="TFE02091.1"/>
    </source>
</evidence>
<dbReference type="Gene3D" id="3.40.630.30">
    <property type="match status" value="1"/>
</dbReference>
<evidence type="ECO:0000256" key="1">
    <source>
        <dbReference type="ARBA" id="ARBA00022679"/>
    </source>
</evidence>
<dbReference type="SUPFAM" id="SSF55729">
    <property type="entry name" value="Acyl-CoA N-acyltransferases (Nat)"/>
    <property type="match status" value="1"/>
</dbReference>
<comment type="caution">
    <text evidence="4">The sequence shown here is derived from an EMBL/GenBank/DDBJ whole genome shotgun (WGS) entry which is preliminary data.</text>
</comment>
<dbReference type="OrthoDB" id="9798006at2"/>
<dbReference type="InterPro" id="IPR016181">
    <property type="entry name" value="Acyl_CoA_acyltransferase"/>
</dbReference>
<accession>A0A4Y8LI95</accession>
<dbReference type="EMBL" id="SORX01000003">
    <property type="protein sequence ID" value="TFE02091.1"/>
    <property type="molecule type" value="Genomic_DNA"/>
</dbReference>
<evidence type="ECO:0000256" key="2">
    <source>
        <dbReference type="ARBA" id="ARBA00023315"/>
    </source>
</evidence>
<dbReference type="GO" id="GO:0016747">
    <property type="term" value="F:acyltransferase activity, transferring groups other than amino-acyl groups"/>
    <property type="evidence" value="ECO:0007669"/>
    <property type="project" value="InterPro"/>
</dbReference>
<evidence type="ECO:0000259" key="3">
    <source>
        <dbReference type="PROSITE" id="PS51186"/>
    </source>
</evidence>
<keyword evidence="5" id="KW-1185">Reference proteome</keyword>
<dbReference type="PROSITE" id="PS51186">
    <property type="entry name" value="GNAT"/>
    <property type="match status" value="1"/>
</dbReference>
<feature type="domain" description="N-acetyltransferase" evidence="3">
    <location>
        <begin position="2"/>
        <end position="165"/>
    </location>
</feature>
<dbReference type="PANTHER" id="PTHR43072">
    <property type="entry name" value="N-ACETYLTRANSFERASE"/>
    <property type="match status" value="1"/>
</dbReference>
<reference evidence="4 5" key="1">
    <citation type="submission" date="2019-03" db="EMBL/GenBank/DDBJ databases">
        <authorList>
            <person name="Yang Y."/>
        </authorList>
    </citation>
    <scope>NUCLEOTIDE SEQUENCE [LARGE SCALE GENOMIC DNA]</scope>
    <source>
        <strain evidence="4 5">ASL-1</strain>
    </source>
</reference>
<dbReference type="PANTHER" id="PTHR43072:SF23">
    <property type="entry name" value="UPF0039 PROTEIN C11D3.02C"/>
    <property type="match status" value="1"/>
</dbReference>
<keyword evidence="1 4" id="KW-0808">Transferase</keyword>
<dbReference type="Proteomes" id="UP000297776">
    <property type="component" value="Unassembled WGS sequence"/>
</dbReference>
<dbReference type="Pfam" id="PF13420">
    <property type="entry name" value="Acetyltransf_4"/>
    <property type="match status" value="1"/>
</dbReference>
<name>A0A4Y8LI95_9BACL</name>